<dbReference type="EMBL" id="JBHSDH010000013">
    <property type="protein sequence ID" value="MFC4292794.1"/>
    <property type="molecule type" value="Genomic_DNA"/>
</dbReference>
<evidence type="ECO:0000259" key="6">
    <source>
        <dbReference type="Pfam" id="PF05433"/>
    </source>
</evidence>
<evidence type="ECO:0000256" key="1">
    <source>
        <dbReference type="ARBA" id="ARBA00004459"/>
    </source>
</evidence>
<feature type="signal peptide" evidence="5">
    <location>
        <begin position="1"/>
        <end position="23"/>
    </location>
</feature>
<reference evidence="8" key="1">
    <citation type="journal article" date="2019" name="Int. J. Syst. Evol. Microbiol.">
        <title>The Global Catalogue of Microorganisms (GCM) 10K type strain sequencing project: providing services to taxonomists for standard genome sequencing and annotation.</title>
        <authorList>
            <consortium name="The Broad Institute Genomics Platform"/>
            <consortium name="The Broad Institute Genome Sequencing Center for Infectious Disease"/>
            <person name="Wu L."/>
            <person name="Ma J."/>
        </authorList>
    </citation>
    <scope>NUCLEOTIDE SEQUENCE [LARGE SCALE GENOMIC DNA]</scope>
    <source>
        <strain evidence="8">CECT 8531</strain>
    </source>
</reference>
<evidence type="ECO:0000256" key="4">
    <source>
        <dbReference type="ARBA" id="ARBA00023288"/>
    </source>
</evidence>
<evidence type="ECO:0000313" key="7">
    <source>
        <dbReference type="EMBL" id="MFC4292794.1"/>
    </source>
</evidence>
<dbReference type="Gene3D" id="3.10.450.160">
    <property type="entry name" value="inner membrane protein cigr"/>
    <property type="match status" value="1"/>
</dbReference>
<dbReference type="InterPro" id="IPR024572">
    <property type="entry name" value="RcnB"/>
</dbReference>
<dbReference type="InterPro" id="IPR008816">
    <property type="entry name" value="Gly_zipper_2TM_dom"/>
</dbReference>
<organism evidence="7 8">
    <name type="scientific">Sphingorhabdus arenilitoris</name>
    <dbReference type="NCBI Taxonomy" id="1490041"/>
    <lineage>
        <taxon>Bacteria</taxon>
        <taxon>Pseudomonadati</taxon>
        <taxon>Pseudomonadota</taxon>
        <taxon>Alphaproteobacteria</taxon>
        <taxon>Sphingomonadales</taxon>
        <taxon>Sphingomonadaceae</taxon>
        <taxon>Sphingorhabdus</taxon>
    </lineage>
</organism>
<protein>
    <recommendedName>
        <fullName evidence="3">17 kDa surface antigen</fullName>
    </recommendedName>
</protein>
<comment type="subcellular location">
    <subcellularLocation>
        <location evidence="1">Cell outer membrane</location>
        <topology evidence="1">Lipid-anchor</topology>
    </subcellularLocation>
</comment>
<dbReference type="RefSeq" id="WP_381423775.1">
    <property type="nucleotide sequence ID" value="NZ_JBHSDH010000013.1"/>
</dbReference>
<gene>
    <name evidence="7" type="ORF">ACFOWX_10255</name>
</gene>
<keyword evidence="4" id="KW-0449">Lipoprotein</keyword>
<evidence type="ECO:0000256" key="3">
    <source>
        <dbReference type="ARBA" id="ARBA00015281"/>
    </source>
</evidence>
<proteinExistence type="inferred from homology"/>
<name>A0ABV8RHX7_9SPHN</name>
<sequence>MKKLIFAGVATSAMMLVIAPANAADSFSASPKTKSAASVDLAANGKNRGGHGVRMGHGVRGGHGVRMGHNPVYGRWHGGMRAPGGYAAYRAPFRGFILPSYWINPGFSVQNYAIYGLRAPSNGYYWSRYYDDAVLMNSRGYVYDSVPNVNWAPQQGYYAPQNGYQQADYGPAIEADDGVYSWGEDANDPRAGGTTDAGTYEGEWTGRYIDEEQRTYRGQWDGTYTDDEGQVYEGTYRGTAVGDPVYRTGGAPVPSAGAPYPAPQAYPAPVNRGYPDDGYSVPGGYERYEQCLKSRGLTGGAIGAILGGIAGNRIAGRGDRLAGTLIGGGIGAIAGAGIEKATNKCKKYLPQQQARPQYYPAPPAYYPQQTYPQGYPQQPYAYGWQGYYYPQQPASVTTITVTPGTATTTTTTTEEVVYEDVYTAPVRRKGKGLRRPAPARKKCHC</sequence>
<evidence type="ECO:0000313" key="8">
    <source>
        <dbReference type="Proteomes" id="UP001595887"/>
    </source>
</evidence>
<dbReference type="Proteomes" id="UP001595887">
    <property type="component" value="Unassembled WGS sequence"/>
</dbReference>
<dbReference type="Pfam" id="PF05433">
    <property type="entry name" value="Rick_17kDa_Anti"/>
    <property type="match status" value="1"/>
</dbReference>
<keyword evidence="8" id="KW-1185">Reference proteome</keyword>
<feature type="chain" id="PRO_5047303407" description="17 kDa surface antigen" evidence="5">
    <location>
        <begin position="24"/>
        <end position="445"/>
    </location>
</feature>
<dbReference type="Pfam" id="PF11776">
    <property type="entry name" value="RcnB"/>
    <property type="match status" value="1"/>
</dbReference>
<accession>A0ABV8RHX7</accession>
<keyword evidence="5" id="KW-0732">Signal</keyword>
<comment type="similarity">
    <text evidence="2">Belongs to the rickettsiale 17 kDa surface antigen family.</text>
</comment>
<comment type="caution">
    <text evidence="7">The sequence shown here is derived from an EMBL/GenBank/DDBJ whole genome shotgun (WGS) entry which is preliminary data.</text>
</comment>
<feature type="domain" description="Glycine zipper 2TM" evidence="6">
    <location>
        <begin position="299"/>
        <end position="338"/>
    </location>
</feature>
<evidence type="ECO:0000256" key="2">
    <source>
        <dbReference type="ARBA" id="ARBA00008681"/>
    </source>
</evidence>
<evidence type="ECO:0000256" key="5">
    <source>
        <dbReference type="SAM" id="SignalP"/>
    </source>
</evidence>